<protein>
    <submittedName>
        <fullName evidence="3">Uncharacterized protein</fullName>
    </submittedName>
</protein>
<evidence type="ECO:0000313" key="3">
    <source>
        <dbReference type="EMBL" id="GMH56518.1"/>
    </source>
</evidence>
<reference evidence="4" key="1">
    <citation type="journal article" date="2023" name="Commun. Biol.">
        <title>Genome analysis of Parmales, the sister group of diatoms, reveals the evolutionary specialization of diatoms from phago-mixotrophs to photoautotrophs.</title>
        <authorList>
            <person name="Ban H."/>
            <person name="Sato S."/>
            <person name="Yoshikawa S."/>
            <person name="Yamada K."/>
            <person name="Nakamura Y."/>
            <person name="Ichinomiya M."/>
            <person name="Sato N."/>
            <person name="Blanc-Mathieu R."/>
            <person name="Endo H."/>
            <person name="Kuwata A."/>
            <person name="Ogata H."/>
        </authorList>
    </citation>
    <scope>NUCLEOTIDE SEQUENCE [LARGE SCALE GENOMIC DNA]</scope>
</reference>
<sequence>MQLTPSNGSALKPSFTPPTPKNSRPGLALPLPISSPSNPSTVNFFSHASQIDRLNAVGSDSNAVEVTPKIMNKFARFLMSVDILLFIFAGLCCHFQNATQGASQFSLLCLYICLLTWVTTLSSECSRVPLMVTSSLVLGVIMLGPYPSTWGWRTFVADNMVGFIIPQIIVNCIFTTLLYKMLSLVKKCLQLKYKSHNMIAVSVEMLIHFASVMPIVYYFAVYQAAGYAEVLYHNDRYAAYTPFCSYEPDMPSGVGNTLYKCPGAQAASDKECLDGNFILGHMKFGLVELETFRSPNEPYGWEEAKEYARNISDVPVLTNRTNYLMYHDYMRFRAEEQHTDGYREATIALLQGTAFIISLLVGEIFLRITDTKLSDLLEFNVSVLEATAVFCTVLQGALAVGIGSLKGDAFASGVWVIGMVFGLCVMFQFVCLYLLCGRILKQAKQGGEYKSGGGKIAPEGPAKVTIETLEEKVERLVQQKVNEAIKKLKQQQF</sequence>
<feature type="region of interest" description="Disordered" evidence="1">
    <location>
        <begin position="1"/>
        <end position="29"/>
    </location>
</feature>
<keyword evidence="2" id="KW-0472">Membrane</keyword>
<evidence type="ECO:0000313" key="4">
    <source>
        <dbReference type="Proteomes" id="UP001162640"/>
    </source>
</evidence>
<accession>A0A9W7DZK4</accession>
<evidence type="ECO:0000256" key="1">
    <source>
        <dbReference type="SAM" id="MobiDB-lite"/>
    </source>
</evidence>
<name>A0A9W7DZK4_9STRA</name>
<keyword evidence="2" id="KW-1133">Transmembrane helix</keyword>
<feature type="transmembrane region" description="Helical" evidence="2">
    <location>
        <begin position="347"/>
        <end position="369"/>
    </location>
</feature>
<organism evidence="3 4">
    <name type="scientific">Triparma laevis f. inornata</name>
    <dbReference type="NCBI Taxonomy" id="1714386"/>
    <lineage>
        <taxon>Eukaryota</taxon>
        <taxon>Sar</taxon>
        <taxon>Stramenopiles</taxon>
        <taxon>Ochrophyta</taxon>
        <taxon>Bolidophyceae</taxon>
        <taxon>Parmales</taxon>
        <taxon>Triparmaceae</taxon>
        <taxon>Triparma</taxon>
    </lineage>
</organism>
<feature type="transmembrane region" description="Helical" evidence="2">
    <location>
        <begin position="414"/>
        <end position="435"/>
    </location>
</feature>
<dbReference type="Proteomes" id="UP001162640">
    <property type="component" value="Unassembled WGS sequence"/>
</dbReference>
<feature type="transmembrane region" description="Helical" evidence="2">
    <location>
        <begin position="381"/>
        <end position="402"/>
    </location>
</feature>
<feature type="transmembrane region" description="Helical" evidence="2">
    <location>
        <begin position="128"/>
        <end position="148"/>
    </location>
</feature>
<feature type="transmembrane region" description="Helical" evidence="2">
    <location>
        <begin position="103"/>
        <end position="121"/>
    </location>
</feature>
<evidence type="ECO:0000256" key="2">
    <source>
        <dbReference type="SAM" id="Phobius"/>
    </source>
</evidence>
<gene>
    <name evidence="3" type="ORF">TL16_g02151</name>
</gene>
<feature type="transmembrane region" description="Helical" evidence="2">
    <location>
        <begin position="160"/>
        <end position="179"/>
    </location>
</feature>
<keyword evidence="2" id="KW-0812">Transmembrane</keyword>
<proteinExistence type="predicted"/>
<feature type="transmembrane region" description="Helical" evidence="2">
    <location>
        <begin position="77"/>
        <end position="97"/>
    </location>
</feature>
<dbReference type="AlphaFoldDB" id="A0A9W7DZK4"/>
<dbReference type="EMBL" id="BLQM01000051">
    <property type="protein sequence ID" value="GMH56518.1"/>
    <property type="molecule type" value="Genomic_DNA"/>
</dbReference>
<comment type="caution">
    <text evidence="3">The sequence shown here is derived from an EMBL/GenBank/DDBJ whole genome shotgun (WGS) entry which is preliminary data.</text>
</comment>
<feature type="transmembrane region" description="Helical" evidence="2">
    <location>
        <begin position="199"/>
        <end position="220"/>
    </location>
</feature>